<accession>A0ABP8LZG7</accession>
<evidence type="ECO:0000313" key="1">
    <source>
        <dbReference type="EMBL" id="GAA4438981.1"/>
    </source>
</evidence>
<evidence type="ECO:0000313" key="2">
    <source>
        <dbReference type="Proteomes" id="UP001500552"/>
    </source>
</evidence>
<dbReference type="Proteomes" id="UP001500552">
    <property type="component" value="Unassembled WGS sequence"/>
</dbReference>
<protein>
    <submittedName>
        <fullName evidence="1">Uncharacterized protein</fullName>
    </submittedName>
</protein>
<organism evidence="1 2">
    <name type="scientific">Pontibacter saemangeumensis</name>
    <dbReference type="NCBI Taxonomy" id="1084525"/>
    <lineage>
        <taxon>Bacteria</taxon>
        <taxon>Pseudomonadati</taxon>
        <taxon>Bacteroidota</taxon>
        <taxon>Cytophagia</taxon>
        <taxon>Cytophagales</taxon>
        <taxon>Hymenobacteraceae</taxon>
        <taxon>Pontibacter</taxon>
    </lineage>
</organism>
<dbReference type="EMBL" id="BAABHC010000020">
    <property type="protein sequence ID" value="GAA4438981.1"/>
    <property type="molecule type" value="Genomic_DNA"/>
</dbReference>
<keyword evidence="2" id="KW-1185">Reference proteome</keyword>
<name>A0ABP8LZG7_9BACT</name>
<reference evidence="2" key="1">
    <citation type="journal article" date="2019" name="Int. J. Syst. Evol. Microbiol.">
        <title>The Global Catalogue of Microorganisms (GCM) 10K type strain sequencing project: providing services to taxonomists for standard genome sequencing and annotation.</title>
        <authorList>
            <consortium name="The Broad Institute Genomics Platform"/>
            <consortium name="The Broad Institute Genome Sequencing Center for Infectious Disease"/>
            <person name="Wu L."/>
            <person name="Ma J."/>
        </authorList>
    </citation>
    <scope>NUCLEOTIDE SEQUENCE [LARGE SCALE GENOMIC DNA]</scope>
    <source>
        <strain evidence="2">JCM 17926</strain>
    </source>
</reference>
<gene>
    <name evidence="1" type="ORF">GCM10023188_34830</name>
</gene>
<comment type="caution">
    <text evidence="1">The sequence shown here is derived from an EMBL/GenBank/DDBJ whole genome shotgun (WGS) entry which is preliminary data.</text>
</comment>
<proteinExistence type="predicted"/>
<sequence length="56" mass="6936">MKSLRFLIEQKLDYMHNNQVQENRQLAALPEELHNSSARYYFDNVDEFRFLTHYRD</sequence>